<accession>A0ABW3FX82</accession>
<dbReference type="PANTHER" id="PTHR12110:SF53">
    <property type="entry name" value="BLR5974 PROTEIN"/>
    <property type="match status" value="1"/>
</dbReference>
<dbReference type="Pfam" id="PF01261">
    <property type="entry name" value="AP_endonuc_2"/>
    <property type="match status" value="1"/>
</dbReference>
<organism evidence="2 3">
    <name type="scientific">Saccharopolyspora rosea</name>
    <dbReference type="NCBI Taxonomy" id="524884"/>
    <lineage>
        <taxon>Bacteria</taxon>
        <taxon>Bacillati</taxon>
        <taxon>Actinomycetota</taxon>
        <taxon>Actinomycetes</taxon>
        <taxon>Pseudonocardiales</taxon>
        <taxon>Pseudonocardiaceae</taxon>
        <taxon>Saccharopolyspora</taxon>
    </lineage>
</organism>
<protein>
    <submittedName>
        <fullName evidence="2">Sugar phosphate isomerase/epimerase family protein</fullName>
    </submittedName>
</protein>
<dbReference type="EMBL" id="JBHTIW010000029">
    <property type="protein sequence ID" value="MFD0923131.1"/>
    <property type="molecule type" value="Genomic_DNA"/>
</dbReference>
<dbReference type="Gene3D" id="3.20.20.150">
    <property type="entry name" value="Divalent-metal-dependent TIM barrel enzymes"/>
    <property type="match status" value="1"/>
</dbReference>
<feature type="domain" description="Xylose isomerase-like TIM barrel" evidence="1">
    <location>
        <begin position="25"/>
        <end position="261"/>
    </location>
</feature>
<dbReference type="InterPro" id="IPR013022">
    <property type="entry name" value="Xyl_isomerase-like_TIM-brl"/>
</dbReference>
<keyword evidence="3" id="KW-1185">Reference proteome</keyword>
<sequence length="294" mass="31736">MLVEPPRDRLAGIGDEAGADLATQIDAVQRLGWSAIELRTVDGAHLADLDDRHFDAVHRAVRDAGLDVVCLASRIGNWARPITAPFDDDLRELDVLAQRCAALGTRFVRIMSYPNDGLEEPEWRDRVLDRLSRLAARATAHDVVLLHENCAGWAGEDADRMLRLVAEVGGPALRLLFDTGNGIAHGYDSYAVLRRILPHVAHVHVKDAVGTPGSATYVLPGDGRSRVVDCLRLLHAAGYSGALSIEPHLGTRPHEGVVATSAERFVQAGHRLERLLRVAALPPAPADSTATPAT</sequence>
<dbReference type="SUPFAM" id="SSF51658">
    <property type="entry name" value="Xylose isomerase-like"/>
    <property type="match status" value="1"/>
</dbReference>
<name>A0ABW3FX82_9PSEU</name>
<gene>
    <name evidence="2" type="ORF">ACFQ16_25580</name>
</gene>
<dbReference type="PANTHER" id="PTHR12110">
    <property type="entry name" value="HYDROXYPYRUVATE ISOMERASE"/>
    <property type="match status" value="1"/>
</dbReference>
<evidence type="ECO:0000313" key="3">
    <source>
        <dbReference type="Proteomes" id="UP001597018"/>
    </source>
</evidence>
<comment type="caution">
    <text evidence="2">The sequence shown here is derived from an EMBL/GenBank/DDBJ whole genome shotgun (WGS) entry which is preliminary data.</text>
</comment>
<dbReference type="Proteomes" id="UP001597018">
    <property type="component" value="Unassembled WGS sequence"/>
</dbReference>
<dbReference type="InterPro" id="IPR050312">
    <property type="entry name" value="IolE/XylAMocC-like"/>
</dbReference>
<evidence type="ECO:0000259" key="1">
    <source>
        <dbReference type="Pfam" id="PF01261"/>
    </source>
</evidence>
<keyword evidence="2" id="KW-0413">Isomerase</keyword>
<dbReference type="GO" id="GO:0016853">
    <property type="term" value="F:isomerase activity"/>
    <property type="evidence" value="ECO:0007669"/>
    <property type="project" value="UniProtKB-KW"/>
</dbReference>
<proteinExistence type="predicted"/>
<dbReference type="RefSeq" id="WP_263247197.1">
    <property type="nucleotide sequence ID" value="NZ_BAABLT010000028.1"/>
</dbReference>
<dbReference type="InterPro" id="IPR036237">
    <property type="entry name" value="Xyl_isomerase-like_sf"/>
</dbReference>
<reference evidence="3" key="1">
    <citation type="journal article" date="2019" name="Int. J. Syst. Evol. Microbiol.">
        <title>The Global Catalogue of Microorganisms (GCM) 10K type strain sequencing project: providing services to taxonomists for standard genome sequencing and annotation.</title>
        <authorList>
            <consortium name="The Broad Institute Genomics Platform"/>
            <consortium name="The Broad Institute Genome Sequencing Center for Infectious Disease"/>
            <person name="Wu L."/>
            <person name="Ma J."/>
        </authorList>
    </citation>
    <scope>NUCLEOTIDE SEQUENCE [LARGE SCALE GENOMIC DNA]</scope>
    <source>
        <strain evidence="3">CCUG 56401</strain>
    </source>
</reference>
<evidence type="ECO:0000313" key="2">
    <source>
        <dbReference type="EMBL" id="MFD0923131.1"/>
    </source>
</evidence>